<sequence length="112" mass="12822">MRWMFQRYLEIRSVNKVIDELAARGVTSKRWTNKAGEPKGGMAIERGGAYHMLRNPIYAGDIPHKDDVYPGQHPALVDRETFDAVQHLLDETRRKRKPGKARPPHAGLHLRA</sequence>
<dbReference type="InterPro" id="IPR011109">
    <property type="entry name" value="DNA_bind_recombinase_dom"/>
</dbReference>
<feature type="domain" description="Recombinase" evidence="2">
    <location>
        <begin position="1"/>
        <end position="95"/>
    </location>
</feature>
<dbReference type="KEGG" id="bvy:NCTC9239_02187"/>
<dbReference type="Gene3D" id="3.90.1750.20">
    <property type="entry name" value="Putative Large Serine Recombinase, Chain B, Domain 2"/>
    <property type="match status" value="1"/>
</dbReference>
<protein>
    <submittedName>
        <fullName evidence="3">Recombinase</fullName>
    </submittedName>
</protein>
<gene>
    <name evidence="3" type="ORF">NCTC9239_02187</name>
</gene>
<dbReference type="GO" id="GO:0003677">
    <property type="term" value="F:DNA binding"/>
    <property type="evidence" value="ECO:0007669"/>
    <property type="project" value="InterPro"/>
</dbReference>
<feature type="region of interest" description="Disordered" evidence="1">
    <location>
        <begin position="90"/>
        <end position="112"/>
    </location>
</feature>
<dbReference type="EMBL" id="LR588407">
    <property type="protein sequence ID" value="VTO16732.1"/>
    <property type="molecule type" value="Genomic_DNA"/>
</dbReference>
<proteinExistence type="predicted"/>
<feature type="compositionally biased region" description="Basic residues" evidence="1">
    <location>
        <begin position="94"/>
        <end position="112"/>
    </location>
</feature>
<dbReference type="PROSITE" id="PS51737">
    <property type="entry name" value="RECOMBINASE_DNA_BIND"/>
    <property type="match status" value="1"/>
</dbReference>
<dbReference type="Pfam" id="PF07508">
    <property type="entry name" value="Recombinase"/>
    <property type="match status" value="1"/>
</dbReference>
<evidence type="ECO:0000313" key="3">
    <source>
        <dbReference type="EMBL" id="VTO16732.1"/>
    </source>
</evidence>
<dbReference type="AlphaFoldDB" id="A0A4P1K927"/>
<dbReference type="Proteomes" id="UP000309952">
    <property type="component" value="Chromosome"/>
</dbReference>
<evidence type="ECO:0000313" key="4">
    <source>
        <dbReference type="Proteomes" id="UP000309952"/>
    </source>
</evidence>
<evidence type="ECO:0000259" key="2">
    <source>
        <dbReference type="PROSITE" id="PS51737"/>
    </source>
</evidence>
<accession>A0A4P1K927</accession>
<organism evidence="3 4">
    <name type="scientific">Brevundimonas vancanneytii</name>
    <dbReference type="NCBI Taxonomy" id="1325724"/>
    <lineage>
        <taxon>Bacteria</taxon>
        <taxon>Pseudomonadati</taxon>
        <taxon>Pseudomonadota</taxon>
        <taxon>Alphaproteobacteria</taxon>
        <taxon>Caulobacterales</taxon>
        <taxon>Caulobacteraceae</taxon>
        <taxon>Brevundimonas</taxon>
    </lineage>
</organism>
<evidence type="ECO:0000256" key="1">
    <source>
        <dbReference type="SAM" id="MobiDB-lite"/>
    </source>
</evidence>
<keyword evidence="4" id="KW-1185">Reference proteome</keyword>
<reference evidence="3 4" key="1">
    <citation type="submission" date="2019-04" db="EMBL/GenBank/DDBJ databases">
        <authorList>
            <consortium name="Pathogen Informatics"/>
        </authorList>
    </citation>
    <scope>NUCLEOTIDE SEQUENCE [LARGE SCALE GENOMIC DNA]</scope>
    <source>
        <strain evidence="3 4">NCTC9239</strain>
    </source>
</reference>
<name>A0A4P1K927_9CAUL</name>
<dbReference type="GO" id="GO:0000150">
    <property type="term" value="F:DNA strand exchange activity"/>
    <property type="evidence" value="ECO:0007669"/>
    <property type="project" value="InterPro"/>
</dbReference>
<dbReference type="InterPro" id="IPR038109">
    <property type="entry name" value="DNA_bind_recomb_sf"/>
</dbReference>